<protein>
    <recommendedName>
        <fullName evidence="3">3-oxoacyl-[acyl-carrier-protein] reductase</fullName>
    </recommendedName>
</protein>
<dbReference type="PANTHER" id="PTHR45458">
    <property type="entry name" value="SHORT-CHAIN DEHYDROGENASE/REDUCTASE SDR"/>
    <property type="match status" value="1"/>
</dbReference>
<dbReference type="AlphaFoldDB" id="A0A507CIT0"/>
<dbReference type="PANTHER" id="PTHR45458:SF2">
    <property type="entry name" value="OXIDOREDUCTASE, SHORT CHAIN DEHYDROGENASE_REDUCTASE FAMILY SUPERFAMILY (AFU_ORTHOLOGUE AFUA_3G13450)"/>
    <property type="match status" value="1"/>
</dbReference>
<proteinExistence type="predicted"/>
<comment type="caution">
    <text evidence="1">The sequence shown here is derived from an EMBL/GenBank/DDBJ whole genome shotgun (WGS) entry which is preliminary data.</text>
</comment>
<reference evidence="1 2" key="1">
    <citation type="journal article" date="2019" name="Sci. Rep.">
        <title>Comparative genomics of chytrid fungi reveal insights into the obligate biotrophic and pathogenic lifestyle of Synchytrium endobioticum.</title>
        <authorList>
            <person name="van de Vossenberg B.T.L.H."/>
            <person name="Warris S."/>
            <person name="Nguyen H.D.T."/>
            <person name="van Gent-Pelzer M.P.E."/>
            <person name="Joly D.L."/>
            <person name="van de Geest H.C."/>
            <person name="Bonants P.J.M."/>
            <person name="Smith D.S."/>
            <person name="Levesque C.A."/>
            <person name="van der Lee T.A.J."/>
        </authorList>
    </citation>
    <scope>NUCLEOTIDE SEQUENCE [LARGE SCALE GENOMIC DNA]</scope>
    <source>
        <strain evidence="1 2">JEL517</strain>
    </source>
</reference>
<accession>A0A507CIT0</accession>
<gene>
    <name evidence="1" type="ORF">SmJEL517_g00776</name>
</gene>
<dbReference type="InterPro" id="IPR036291">
    <property type="entry name" value="NAD(P)-bd_dom_sf"/>
</dbReference>
<dbReference type="GO" id="GO:0016616">
    <property type="term" value="F:oxidoreductase activity, acting on the CH-OH group of donors, NAD or NADP as acceptor"/>
    <property type="evidence" value="ECO:0007669"/>
    <property type="project" value="TreeGrafter"/>
</dbReference>
<dbReference type="OrthoDB" id="9876299at2759"/>
<dbReference type="InterPro" id="IPR002347">
    <property type="entry name" value="SDR_fam"/>
</dbReference>
<evidence type="ECO:0008006" key="3">
    <source>
        <dbReference type="Google" id="ProtNLM"/>
    </source>
</evidence>
<sequence length="250" mass="27018">MAIEKSVAIIGASSGLGLALAKHFASKGTRVYGTTRDGKDIQVEGVFTSKLDTSEKRSIDELKIPEIQELYVVAGYFSKESFDEMSWEEELKMYKTGAMGPLFVTRHLVKQGSLRHGSKVIWITSEAGSIGLRTEKEGGGLYGHHASKTAQNMNGKLLSFDLKPKGISIVMIHPGFMKTGLTKSVGFDKHYEKGGAIDPEEAVEPLLKVVANLTLENTGKFIAPVGPKGVGNAHVLGPVEKLPAPLELPW</sequence>
<dbReference type="RefSeq" id="XP_031027566.1">
    <property type="nucleotide sequence ID" value="XM_031166705.1"/>
</dbReference>
<evidence type="ECO:0000313" key="1">
    <source>
        <dbReference type="EMBL" id="TPX37655.1"/>
    </source>
</evidence>
<dbReference type="GeneID" id="42002002"/>
<organism evidence="1 2">
    <name type="scientific">Synchytrium microbalum</name>
    <dbReference type="NCBI Taxonomy" id="1806994"/>
    <lineage>
        <taxon>Eukaryota</taxon>
        <taxon>Fungi</taxon>
        <taxon>Fungi incertae sedis</taxon>
        <taxon>Chytridiomycota</taxon>
        <taxon>Chytridiomycota incertae sedis</taxon>
        <taxon>Chytridiomycetes</taxon>
        <taxon>Synchytriales</taxon>
        <taxon>Synchytriaceae</taxon>
        <taxon>Synchytrium</taxon>
    </lineage>
</organism>
<dbReference type="PRINTS" id="PR00081">
    <property type="entry name" value="GDHRDH"/>
</dbReference>
<name>A0A507CIT0_9FUNG</name>
<dbReference type="Pfam" id="PF00106">
    <property type="entry name" value="adh_short"/>
    <property type="match status" value="1"/>
</dbReference>
<dbReference type="InterPro" id="IPR052184">
    <property type="entry name" value="SDR_enzymes"/>
</dbReference>
<keyword evidence="2" id="KW-1185">Reference proteome</keyword>
<dbReference type="Gene3D" id="3.40.50.720">
    <property type="entry name" value="NAD(P)-binding Rossmann-like Domain"/>
    <property type="match status" value="1"/>
</dbReference>
<dbReference type="SUPFAM" id="SSF51735">
    <property type="entry name" value="NAD(P)-binding Rossmann-fold domains"/>
    <property type="match status" value="1"/>
</dbReference>
<dbReference type="Proteomes" id="UP000319731">
    <property type="component" value="Unassembled WGS sequence"/>
</dbReference>
<dbReference type="EMBL" id="QEAO01000002">
    <property type="protein sequence ID" value="TPX37655.1"/>
    <property type="molecule type" value="Genomic_DNA"/>
</dbReference>
<evidence type="ECO:0000313" key="2">
    <source>
        <dbReference type="Proteomes" id="UP000319731"/>
    </source>
</evidence>